<dbReference type="EMBL" id="JABANM010016056">
    <property type="protein sequence ID" value="KAF4730059.1"/>
    <property type="molecule type" value="Genomic_DNA"/>
</dbReference>
<feature type="compositionally biased region" description="Polar residues" evidence="2">
    <location>
        <begin position="455"/>
        <end position="465"/>
    </location>
</feature>
<evidence type="ECO:0000313" key="3">
    <source>
        <dbReference type="EMBL" id="KAF4730059.1"/>
    </source>
</evidence>
<reference evidence="3 4" key="1">
    <citation type="submission" date="2020-04" db="EMBL/GenBank/DDBJ databases">
        <title>Perkinsus olseni comparative genomics.</title>
        <authorList>
            <person name="Bogema D.R."/>
        </authorList>
    </citation>
    <scope>NUCLEOTIDE SEQUENCE [LARGE SCALE GENOMIC DNA]</scope>
    <source>
        <strain evidence="3">ATCC PRA-205</strain>
    </source>
</reference>
<feature type="region of interest" description="Disordered" evidence="2">
    <location>
        <begin position="300"/>
        <end position="465"/>
    </location>
</feature>
<sequence>MELASPEPAAGSQCLRMEIHFDGVRSDWATRNDAPPINASSTIHDGAVGVDLAGEGALAVLRIQLEKLHPEVRYVAVLCRTPNGGALSEGAKSMNYYMGYEGVEEDPSLTVEDVPFDEKDVDWFVIGVSAGLIVLIVDRDAGGGVVAVYARNVCSFPQEPGKVDSQLQELMEDTRDDVARSAHRSNTGDYTTMPAPVLRTSHQPVGPTAAAGTFHGHDSIAAAVDGPVTGATRTSQLGLSGGQEGSGVPNWDDDGAREPEKFPDAKAESDTGETDSPMAALTSMQAVPALPLRALTASAVRDGKPSGHGGDSQLSQQQHFQWDEPSSSSSSESPSRSAESEEAASVQEPYAQRLVESRKSLRHIEAPKLNQRAEGEDDDDDQQQQPDTVRLSKSYTTLKPSGRRVETRSVTSPASKGNWPAVPILPAQTSFRPPSEDIDRDAGGGGSMAASTSSPGPVSNPANVDSQARDSIGLRQGGRPDAVGGTEKAGEITMVSKLRMTIAARDEEIVMLRQQLRQEGRLRAELYKQRDTAEDDQRTIEQFLEDHRQLVRAKAALHIAWFYARRKQRKMKADMMMNRWPPAGLLGTDDPARTPPTRASPAGLLSHHLRENKQLQTEVENLREELGRRSRAVEMIRSTSASSCPQCPVLLVRLAELEEQVNEMNKMAGARLSQDLNLSPPGPRVEPSHGSTQRVAPSRGYYCGVVPALVGPLKSVPVSVVPLRIASRPVRVSTKGAKPVEQSGGPVTLITPKLLEQKESIAYLHRQVRWLSSLELETACFAAALHYARGAGELSESAAAVRSPAVRKTSGAVAKLKVGSGPSTFIGFTSSQAW</sequence>
<dbReference type="AlphaFoldDB" id="A0A7J6SAS3"/>
<protein>
    <submittedName>
        <fullName evidence="3">Uncharacterized protein</fullName>
    </submittedName>
</protein>
<gene>
    <name evidence="3" type="ORF">FOZ62_022090</name>
</gene>
<organism evidence="3 4">
    <name type="scientific">Perkinsus olseni</name>
    <name type="common">Perkinsus atlanticus</name>
    <dbReference type="NCBI Taxonomy" id="32597"/>
    <lineage>
        <taxon>Eukaryota</taxon>
        <taxon>Sar</taxon>
        <taxon>Alveolata</taxon>
        <taxon>Perkinsozoa</taxon>
        <taxon>Perkinsea</taxon>
        <taxon>Perkinsida</taxon>
        <taxon>Perkinsidae</taxon>
        <taxon>Perkinsus</taxon>
    </lineage>
</organism>
<feature type="region of interest" description="Disordered" evidence="2">
    <location>
        <begin position="179"/>
        <end position="213"/>
    </location>
</feature>
<proteinExistence type="predicted"/>
<feature type="compositionally biased region" description="Basic and acidic residues" evidence="2">
    <location>
        <begin position="355"/>
        <end position="374"/>
    </location>
</feature>
<dbReference type="Proteomes" id="UP000574390">
    <property type="component" value="Unassembled WGS sequence"/>
</dbReference>
<feature type="compositionally biased region" description="Low complexity" evidence="2">
    <location>
        <begin position="324"/>
        <end position="337"/>
    </location>
</feature>
<evidence type="ECO:0000313" key="4">
    <source>
        <dbReference type="Proteomes" id="UP000574390"/>
    </source>
</evidence>
<keyword evidence="1" id="KW-0175">Coiled coil</keyword>
<name>A0A7J6SAS3_PEROL</name>
<evidence type="ECO:0000256" key="2">
    <source>
        <dbReference type="SAM" id="MobiDB-lite"/>
    </source>
</evidence>
<accession>A0A7J6SAS3</accession>
<feature type="compositionally biased region" description="Basic and acidic residues" evidence="2">
    <location>
        <begin position="254"/>
        <end position="269"/>
    </location>
</feature>
<feature type="coiled-coil region" evidence="1">
    <location>
        <begin position="605"/>
        <end position="632"/>
    </location>
</feature>
<feature type="region of interest" description="Disordered" evidence="2">
    <location>
        <begin position="231"/>
        <end position="276"/>
    </location>
</feature>
<comment type="caution">
    <text evidence="3">The sequence shown here is derived from an EMBL/GenBank/DDBJ whole genome shotgun (WGS) entry which is preliminary data.</text>
</comment>
<evidence type="ECO:0000256" key="1">
    <source>
        <dbReference type="SAM" id="Coils"/>
    </source>
</evidence>